<gene>
    <name evidence="15" type="ORF">AW171_hschr31333</name>
</gene>
<dbReference type="AlphaFoldDB" id="A0A109UVU4"/>
<evidence type="ECO:0000256" key="2">
    <source>
        <dbReference type="ARBA" id="ARBA00004319"/>
    </source>
</evidence>
<dbReference type="InterPro" id="IPR005792">
    <property type="entry name" value="Prot_disulphide_isomerase"/>
</dbReference>
<feature type="compositionally biased region" description="Acidic residues" evidence="12">
    <location>
        <begin position="530"/>
        <end position="542"/>
    </location>
</feature>
<feature type="compositionally biased region" description="Basic and acidic residues" evidence="12">
    <location>
        <begin position="543"/>
        <end position="552"/>
    </location>
</feature>
<dbReference type="GO" id="GO:0005788">
    <property type="term" value="C:endoplasmic reticulum lumen"/>
    <property type="evidence" value="ECO:0007669"/>
    <property type="project" value="UniProtKB-SubCell"/>
</dbReference>
<dbReference type="CDD" id="cd02961">
    <property type="entry name" value="PDI_a_family"/>
    <property type="match status" value="1"/>
</dbReference>
<protein>
    <recommendedName>
        <fullName evidence="4">protein disulfide-isomerase</fullName>
        <ecNumber evidence="4">5.3.4.1</ecNumber>
    </recommendedName>
</protein>
<dbReference type="RefSeq" id="XP_017986491.1">
    <property type="nucleotide sequence ID" value="XM_018131621.1"/>
</dbReference>
<evidence type="ECO:0000256" key="10">
    <source>
        <dbReference type="ARBA" id="ARBA00023284"/>
    </source>
</evidence>
<dbReference type="CDD" id="cd02982">
    <property type="entry name" value="PDI_b'_family"/>
    <property type="match status" value="1"/>
</dbReference>
<dbReference type="Gene3D" id="3.40.30.10">
    <property type="entry name" value="Glutaredoxin"/>
    <property type="match status" value="4"/>
</dbReference>
<feature type="domain" description="Thioredoxin" evidence="14">
    <location>
        <begin position="21"/>
        <end position="140"/>
    </location>
</feature>
<dbReference type="EC" id="5.3.4.1" evidence="4"/>
<name>A0A109UVU4_9SACH</name>
<evidence type="ECO:0000313" key="16">
    <source>
        <dbReference type="Proteomes" id="UP000243052"/>
    </source>
</evidence>
<feature type="compositionally biased region" description="Acidic residues" evidence="12">
    <location>
        <begin position="501"/>
        <end position="521"/>
    </location>
</feature>
<proteinExistence type="inferred from homology"/>
<feature type="disulfide bond" description="Redox-active" evidence="11">
    <location>
        <begin position="401"/>
        <end position="404"/>
    </location>
</feature>
<evidence type="ECO:0000256" key="3">
    <source>
        <dbReference type="ARBA" id="ARBA00006347"/>
    </source>
</evidence>
<keyword evidence="16" id="KW-1185">Reference proteome</keyword>
<evidence type="ECO:0000256" key="5">
    <source>
        <dbReference type="ARBA" id="ARBA00022729"/>
    </source>
</evidence>
<feature type="domain" description="Thioredoxin" evidence="14">
    <location>
        <begin position="359"/>
        <end position="483"/>
    </location>
</feature>
<dbReference type="SUPFAM" id="SSF52833">
    <property type="entry name" value="Thioredoxin-like"/>
    <property type="match status" value="4"/>
</dbReference>
<feature type="chain" id="PRO_5007141011" description="protein disulfide-isomerase" evidence="13">
    <location>
        <begin position="23"/>
        <end position="552"/>
    </location>
</feature>
<dbReference type="GO" id="GO:0006457">
    <property type="term" value="P:protein folding"/>
    <property type="evidence" value="ECO:0007669"/>
    <property type="project" value="TreeGrafter"/>
</dbReference>
<dbReference type="PANTHER" id="PTHR18929">
    <property type="entry name" value="PROTEIN DISULFIDE ISOMERASE"/>
    <property type="match status" value="1"/>
</dbReference>
<keyword evidence="5 13" id="KW-0732">Signal</keyword>
<dbReference type="PRINTS" id="PR00421">
    <property type="entry name" value="THIOREDOXIN"/>
</dbReference>
<reference evidence="15 16" key="1">
    <citation type="submission" date="2016-01" db="EMBL/GenBank/DDBJ databases">
        <title>Genome sequence of the yeast Holleya sinecauda.</title>
        <authorList>
            <person name="Dietrich F.S."/>
        </authorList>
    </citation>
    <scope>NUCLEOTIDE SEQUENCE [LARGE SCALE GENOMIC DNA]</scope>
    <source>
        <strain evidence="15 16">ATCC 58844</strain>
    </source>
</reference>
<keyword evidence="10 11" id="KW-0676">Redox-active center</keyword>
<feature type="disulfide bond" description="Redox-active" evidence="11">
    <location>
        <begin position="60"/>
        <end position="63"/>
    </location>
</feature>
<sequence length="552" mass="62362">MLFKKQITLALVAAVTVGASSAQNATAPDDSDVVQLNGETFQKFVDENPLVLAEFYAPWCGYCKSLAPEYVQAAAELKDKGIPLAQVDCTKDQQLCMEMEIRGYPSLRIFKDGKTDDSLEYKGGRTKDDIVKFMVKQNEPAVLVLNEKTAAEDLKKVLKEAGSAVIVDGGVKGFNSTFYEVAGSQRTFFTFVQNQNGDGKLKIYLQGEEDPIVYDGEDLDVQHFTEWIAVQSVPFFGDVDADTYERYLAAQVPMAYFFYTSKEERAEWEPTYKKLAKQYRGLINFVGLDTARFGKHADALNMKQQFPLFVIHDFRNDSKFGMPQLTEEEFKAAGQKETLKEKDVSKFVKDFLDNKLEPIVKSEDIPETQLTNVYKLVGKTHQELVHDPTKDVLVEYYAPWCGHCKRLAPTYEQLADVYASDEDAKDKVLIANIDFTENDVSGVHVEGFPTIVLYPAGKDSEPQYYDSTRSLESFFDFILEKGNNKIDGKAIKERLDNAEALDEDEEVEIEEPAVPEPEEEDVKITVTKNEEDDEQDAENSDDGEYKWSADEL</sequence>
<evidence type="ECO:0000256" key="6">
    <source>
        <dbReference type="ARBA" id="ARBA00022737"/>
    </source>
</evidence>
<dbReference type="GO" id="GO:0034976">
    <property type="term" value="P:response to endoplasmic reticulum stress"/>
    <property type="evidence" value="ECO:0007669"/>
    <property type="project" value="TreeGrafter"/>
</dbReference>
<dbReference type="OrthoDB" id="427280at2759"/>
<keyword evidence="7" id="KW-0256">Endoplasmic reticulum</keyword>
<dbReference type="GeneID" id="28722698"/>
<keyword evidence="9" id="KW-0413">Isomerase</keyword>
<dbReference type="InterPro" id="IPR017937">
    <property type="entry name" value="Thioredoxin_CS"/>
</dbReference>
<keyword evidence="6" id="KW-0677">Repeat</keyword>
<comment type="similarity">
    <text evidence="3">Belongs to the protein disulfide isomerase family.</text>
</comment>
<dbReference type="PROSITE" id="PS00194">
    <property type="entry name" value="THIOREDOXIN_1"/>
    <property type="match status" value="2"/>
</dbReference>
<dbReference type="NCBIfam" id="TIGR01130">
    <property type="entry name" value="ER_PDI_fam"/>
    <property type="match status" value="1"/>
</dbReference>
<dbReference type="Proteomes" id="UP000243052">
    <property type="component" value="Chromosome iii"/>
</dbReference>
<dbReference type="GO" id="GO:0003756">
    <property type="term" value="F:protein disulfide isomerase activity"/>
    <property type="evidence" value="ECO:0007669"/>
    <property type="project" value="UniProtKB-EC"/>
</dbReference>
<evidence type="ECO:0000256" key="11">
    <source>
        <dbReference type="PIRSR" id="PIRSR605792-51"/>
    </source>
</evidence>
<dbReference type="InterPro" id="IPR013766">
    <property type="entry name" value="Thioredoxin_domain"/>
</dbReference>
<feature type="signal peptide" evidence="13">
    <location>
        <begin position="1"/>
        <end position="22"/>
    </location>
</feature>
<evidence type="ECO:0000313" key="15">
    <source>
        <dbReference type="EMBL" id="AMD19495.1"/>
    </source>
</evidence>
<dbReference type="Pfam" id="PF00085">
    <property type="entry name" value="Thioredoxin"/>
    <property type="match status" value="2"/>
</dbReference>
<dbReference type="CDD" id="cd02981">
    <property type="entry name" value="PDI_b_family"/>
    <property type="match status" value="1"/>
</dbReference>
<dbReference type="CDD" id="cd02995">
    <property type="entry name" value="PDI_a_PDI_a'_C"/>
    <property type="match status" value="1"/>
</dbReference>
<dbReference type="STRING" id="45286.A0A109UVU4"/>
<dbReference type="Pfam" id="PF13848">
    <property type="entry name" value="Thioredoxin_6"/>
    <property type="match status" value="1"/>
</dbReference>
<dbReference type="EMBL" id="CP014243">
    <property type="protein sequence ID" value="AMD19495.1"/>
    <property type="molecule type" value="Genomic_DNA"/>
</dbReference>
<evidence type="ECO:0000256" key="9">
    <source>
        <dbReference type="ARBA" id="ARBA00023235"/>
    </source>
</evidence>
<evidence type="ECO:0000256" key="7">
    <source>
        <dbReference type="ARBA" id="ARBA00022824"/>
    </source>
</evidence>
<evidence type="ECO:0000256" key="12">
    <source>
        <dbReference type="SAM" id="MobiDB-lite"/>
    </source>
</evidence>
<evidence type="ECO:0000259" key="14">
    <source>
        <dbReference type="PROSITE" id="PS51352"/>
    </source>
</evidence>
<dbReference type="FunFam" id="3.40.30.10:FF:000017">
    <property type="entry name" value="Protein disulfide-isomerase A4"/>
    <property type="match status" value="1"/>
</dbReference>
<evidence type="ECO:0000256" key="13">
    <source>
        <dbReference type="SAM" id="SignalP"/>
    </source>
</evidence>
<evidence type="ECO:0000256" key="4">
    <source>
        <dbReference type="ARBA" id="ARBA00012723"/>
    </source>
</evidence>
<comment type="subcellular location">
    <subcellularLocation>
        <location evidence="2">Endoplasmic reticulum lumen</location>
    </subcellularLocation>
</comment>
<evidence type="ECO:0000256" key="8">
    <source>
        <dbReference type="ARBA" id="ARBA00023157"/>
    </source>
</evidence>
<organism evidence="15 16">
    <name type="scientific">Eremothecium sinecaudum</name>
    <dbReference type="NCBI Taxonomy" id="45286"/>
    <lineage>
        <taxon>Eukaryota</taxon>
        <taxon>Fungi</taxon>
        <taxon>Dikarya</taxon>
        <taxon>Ascomycota</taxon>
        <taxon>Saccharomycotina</taxon>
        <taxon>Saccharomycetes</taxon>
        <taxon>Saccharomycetales</taxon>
        <taxon>Saccharomycetaceae</taxon>
        <taxon>Eremothecium</taxon>
    </lineage>
</organism>
<accession>A0A109UVU4</accession>
<dbReference type="PANTHER" id="PTHR18929:SF132">
    <property type="entry name" value="PROTEIN DISULFIDE-ISOMERASE A3"/>
    <property type="match status" value="1"/>
</dbReference>
<evidence type="ECO:0000256" key="1">
    <source>
        <dbReference type="ARBA" id="ARBA00001182"/>
    </source>
</evidence>
<keyword evidence="8 11" id="KW-1015">Disulfide bond</keyword>
<dbReference type="FunFam" id="3.40.30.10:FF:000154">
    <property type="entry name" value="Protein disulfide-isomerase"/>
    <property type="match status" value="1"/>
</dbReference>
<dbReference type="InterPro" id="IPR036249">
    <property type="entry name" value="Thioredoxin-like_sf"/>
</dbReference>
<feature type="region of interest" description="Disordered" evidence="12">
    <location>
        <begin position="501"/>
        <end position="552"/>
    </location>
</feature>
<comment type="catalytic activity">
    <reaction evidence="1">
        <text>Catalyzes the rearrangement of -S-S- bonds in proteins.</text>
        <dbReference type="EC" id="5.3.4.1"/>
    </reaction>
</comment>
<dbReference type="PROSITE" id="PS51352">
    <property type="entry name" value="THIOREDOXIN_2"/>
    <property type="match status" value="2"/>
</dbReference>